<proteinExistence type="predicted"/>
<sequence length="39" mass="4399">MALRTALCKKAGFREIFRTLPAISRNGQQKKTSLTCLVF</sequence>
<accession>A0A150K157</accession>
<comment type="caution">
    <text evidence="1">The sequence shown here is derived from an EMBL/GenBank/DDBJ whole genome shotgun (WGS) entry which is preliminary data.</text>
</comment>
<dbReference type="EMBL" id="LQYG01000040">
    <property type="protein sequence ID" value="KYC63325.1"/>
    <property type="molecule type" value="Genomic_DNA"/>
</dbReference>
<dbReference type="AlphaFoldDB" id="A0A150K157"/>
<reference evidence="1 2" key="1">
    <citation type="submission" date="2016-01" db="EMBL/GenBank/DDBJ databases">
        <title>Genome Sequences of Twelve Sporeforming Bacillus Species Isolated from Foods.</title>
        <authorList>
            <person name="Berendsen E.M."/>
            <person name="Wells-Bennik M.H."/>
            <person name="Krawcyk A.O."/>
            <person name="De Jong A."/>
            <person name="Holsappel S."/>
            <person name="Eijlander R.T."/>
            <person name="Kuipers O.P."/>
        </authorList>
    </citation>
    <scope>NUCLEOTIDE SEQUENCE [LARGE SCALE GENOMIC DNA]</scope>
    <source>
        <strain evidence="1 2">B4098</strain>
    </source>
</reference>
<gene>
    <name evidence="1" type="ORF">B4098_0669</name>
</gene>
<organism evidence="1 2">
    <name type="scientific">Heyndrickxia coagulans</name>
    <name type="common">Weizmannia coagulans</name>
    <dbReference type="NCBI Taxonomy" id="1398"/>
    <lineage>
        <taxon>Bacteria</taxon>
        <taxon>Bacillati</taxon>
        <taxon>Bacillota</taxon>
        <taxon>Bacilli</taxon>
        <taxon>Bacillales</taxon>
        <taxon>Bacillaceae</taxon>
        <taxon>Heyndrickxia</taxon>
    </lineage>
</organism>
<dbReference type="Proteomes" id="UP000075288">
    <property type="component" value="Unassembled WGS sequence"/>
</dbReference>
<dbReference type="PATRIC" id="fig|1398.26.peg.2671"/>
<evidence type="ECO:0000313" key="2">
    <source>
        <dbReference type="Proteomes" id="UP000075288"/>
    </source>
</evidence>
<protein>
    <submittedName>
        <fullName evidence="1">Uncharacterized protein</fullName>
    </submittedName>
</protein>
<name>A0A150K157_HEYCO</name>
<evidence type="ECO:0000313" key="1">
    <source>
        <dbReference type="EMBL" id="KYC63325.1"/>
    </source>
</evidence>